<sequence length="249" mass="28025">MPPTQCFRPMSAVLEAKFNPQALPSSQDGTSSLSMQSRFSKRYLGKHTEKNASQDHLANHENCSLWLRNLPPNITYSELLDTISGIGRVWATYINRPDAKHDTAAAKVIFFNPEAAAKYLKHIESTKLQIRGLPITVEYNRVKIPRQLAGNPQASRVLVITGHSDFVNKDSLTRFFGDLIQFHTDRVIERFRVGTRAVIEFRFGSYRAQAQSAKTALEKNQPSGLECVRYGQDPCEVGETTFCYEPGSE</sequence>
<proteinExistence type="predicted"/>
<dbReference type="OrthoDB" id="3508416at2759"/>
<dbReference type="Gene3D" id="3.30.70.330">
    <property type="match status" value="1"/>
</dbReference>
<accession>A0A9N9XWY2</accession>
<organism evidence="3 4">
    <name type="scientific">Clonostachys byssicola</name>
    <dbReference type="NCBI Taxonomy" id="160290"/>
    <lineage>
        <taxon>Eukaryota</taxon>
        <taxon>Fungi</taxon>
        <taxon>Dikarya</taxon>
        <taxon>Ascomycota</taxon>
        <taxon>Pezizomycotina</taxon>
        <taxon>Sordariomycetes</taxon>
        <taxon>Hypocreomycetidae</taxon>
        <taxon>Hypocreales</taxon>
        <taxon>Bionectriaceae</taxon>
        <taxon>Clonostachys</taxon>
    </lineage>
</organism>
<dbReference type="Pfam" id="PF00076">
    <property type="entry name" value="RRM_1"/>
    <property type="match status" value="1"/>
</dbReference>
<keyword evidence="1" id="KW-0694">RNA-binding</keyword>
<evidence type="ECO:0000259" key="2">
    <source>
        <dbReference type="PROSITE" id="PS50102"/>
    </source>
</evidence>
<dbReference type="EMBL" id="CABFNO020001298">
    <property type="protein sequence ID" value="CAG9977584.1"/>
    <property type="molecule type" value="Genomic_DNA"/>
</dbReference>
<reference evidence="3 4" key="2">
    <citation type="submission" date="2021-10" db="EMBL/GenBank/DDBJ databases">
        <authorList>
            <person name="Piombo E."/>
        </authorList>
    </citation>
    <scope>NUCLEOTIDE SEQUENCE [LARGE SCALE GENOMIC DNA]</scope>
</reference>
<feature type="domain" description="RRM" evidence="2">
    <location>
        <begin position="63"/>
        <end position="142"/>
    </location>
</feature>
<gene>
    <name evidence="3" type="ORF">CBYS24578_00008768</name>
</gene>
<evidence type="ECO:0000313" key="3">
    <source>
        <dbReference type="EMBL" id="CAG9977584.1"/>
    </source>
</evidence>
<name>A0A9N9XWY2_9HYPO</name>
<dbReference type="AlphaFoldDB" id="A0A9N9XWY2"/>
<evidence type="ECO:0000313" key="4">
    <source>
        <dbReference type="Proteomes" id="UP000754883"/>
    </source>
</evidence>
<dbReference type="Proteomes" id="UP000754883">
    <property type="component" value="Unassembled WGS sequence"/>
</dbReference>
<dbReference type="InterPro" id="IPR000504">
    <property type="entry name" value="RRM_dom"/>
</dbReference>
<protein>
    <recommendedName>
        <fullName evidence="2">RRM domain-containing protein</fullName>
    </recommendedName>
</protein>
<dbReference type="InterPro" id="IPR012677">
    <property type="entry name" value="Nucleotide-bd_a/b_plait_sf"/>
</dbReference>
<keyword evidence="4" id="KW-1185">Reference proteome</keyword>
<dbReference type="GO" id="GO:0003723">
    <property type="term" value="F:RNA binding"/>
    <property type="evidence" value="ECO:0007669"/>
    <property type="project" value="UniProtKB-UniRule"/>
</dbReference>
<dbReference type="SUPFAM" id="SSF54928">
    <property type="entry name" value="RNA-binding domain, RBD"/>
    <property type="match status" value="1"/>
</dbReference>
<reference evidence="4" key="1">
    <citation type="submission" date="2019-06" db="EMBL/GenBank/DDBJ databases">
        <authorList>
            <person name="Broberg M."/>
        </authorList>
    </citation>
    <scope>NUCLEOTIDE SEQUENCE [LARGE SCALE GENOMIC DNA]</scope>
</reference>
<dbReference type="InterPro" id="IPR035979">
    <property type="entry name" value="RBD_domain_sf"/>
</dbReference>
<evidence type="ECO:0000256" key="1">
    <source>
        <dbReference type="PROSITE-ProRule" id="PRU00176"/>
    </source>
</evidence>
<comment type="caution">
    <text evidence="3">The sequence shown here is derived from an EMBL/GenBank/DDBJ whole genome shotgun (WGS) entry which is preliminary data.</text>
</comment>
<dbReference type="PROSITE" id="PS50102">
    <property type="entry name" value="RRM"/>
    <property type="match status" value="1"/>
</dbReference>